<dbReference type="EMBL" id="POUA01000198">
    <property type="protein sequence ID" value="PZG39839.1"/>
    <property type="molecule type" value="Genomic_DNA"/>
</dbReference>
<evidence type="ECO:0000313" key="1">
    <source>
        <dbReference type="EMBL" id="PZG39839.1"/>
    </source>
</evidence>
<organism evidence="1 2">
    <name type="scientific">Spongiactinospora gelatinilytica</name>
    <dbReference type="NCBI Taxonomy" id="2666298"/>
    <lineage>
        <taxon>Bacteria</taxon>
        <taxon>Bacillati</taxon>
        <taxon>Actinomycetota</taxon>
        <taxon>Actinomycetes</taxon>
        <taxon>Streptosporangiales</taxon>
        <taxon>Streptosporangiaceae</taxon>
        <taxon>Spongiactinospora</taxon>
    </lineage>
</organism>
<dbReference type="Pfam" id="PF17418">
    <property type="entry name" value="SdpA"/>
    <property type="match status" value="1"/>
</dbReference>
<dbReference type="AlphaFoldDB" id="A0A2W2GB94"/>
<evidence type="ECO:0000313" key="2">
    <source>
        <dbReference type="Proteomes" id="UP000248544"/>
    </source>
</evidence>
<reference evidence="1 2" key="1">
    <citation type="submission" date="2018-01" db="EMBL/GenBank/DDBJ databases">
        <title>Draft genome sequence of Sphaerisporangium sp. 7K107.</title>
        <authorList>
            <person name="Sahin N."/>
            <person name="Saygin H."/>
            <person name="Ay H."/>
        </authorList>
    </citation>
    <scope>NUCLEOTIDE SEQUENCE [LARGE SCALE GENOMIC DNA]</scope>
    <source>
        <strain evidence="1 2">7K107</strain>
    </source>
</reference>
<sequence>MIPQGWAFFTKSPRGYTFKVMGLRGGAHVQLSRRSQADAVWLFGADRMMRSEEYEISTLVKDSTSGRWTPCGADDTEGCLTGIDAADFAKAVTVVNRIEAPASAAR</sequence>
<keyword evidence="2" id="KW-1185">Reference proteome</keyword>
<gene>
    <name evidence="1" type="ORF">C1I98_23115</name>
</gene>
<dbReference type="Proteomes" id="UP000248544">
    <property type="component" value="Unassembled WGS sequence"/>
</dbReference>
<protein>
    <submittedName>
        <fullName evidence="1">Uncharacterized protein</fullName>
    </submittedName>
</protein>
<dbReference type="InterPro" id="IPR023902">
    <property type="entry name" value="Sporulation_SdpA"/>
</dbReference>
<comment type="caution">
    <text evidence="1">The sequence shown here is derived from an EMBL/GenBank/DDBJ whole genome shotgun (WGS) entry which is preliminary data.</text>
</comment>
<proteinExistence type="predicted"/>
<dbReference type="RefSeq" id="WP_111169529.1">
    <property type="nucleotide sequence ID" value="NZ_POUA01000198.1"/>
</dbReference>
<name>A0A2W2GB94_9ACTN</name>
<accession>A0A2W2GB94</accession>